<reference evidence="3" key="1">
    <citation type="submission" date="2022-10" db="EMBL/GenBank/DDBJ databases">
        <title>Tapping the CABI collections for fungal endophytes: first genome assemblies for Collariella, Neodidymelliopsis, Ascochyta clinopodiicola, Didymella pomorum, Didymosphaeria variabile, Neocosmospora piperis and Neocucurbitaria cava.</title>
        <authorList>
            <person name="Hill R."/>
        </authorList>
    </citation>
    <scope>NUCLEOTIDE SEQUENCE</scope>
    <source>
        <strain evidence="3">IMI 356815</strain>
    </source>
</reference>
<dbReference type="InterPro" id="IPR036322">
    <property type="entry name" value="WD40_repeat_dom_sf"/>
</dbReference>
<dbReference type="SMART" id="SM00264">
    <property type="entry name" value="BAG"/>
    <property type="match status" value="1"/>
</dbReference>
<feature type="compositionally biased region" description="Polar residues" evidence="1">
    <location>
        <begin position="846"/>
        <end position="865"/>
    </location>
</feature>
<evidence type="ECO:0000256" key="1">
    <source>
        <dbReference type="SAM" id="MobiDB-lite"/>
    </source>
</evidence>
<dbReference type="Pfam" id="PF21719">
    <property type="entry name" value="MIOS_a-sol"/>
    <property type="match status" value="1"/>
</dbReference>
<dbReference type="OrthoDB" id="341486at2759"/>
<dbReference type="SUPFAM" id="SSF50978">
    <property type="entry name" value="WD40 repeat-like"/>
    <property type="match status" value="1"/>
</dbReference>
<evidence type="ECO:0000313" key="3">
    <source>
        <dbReference type="EMBL" id="KAJ4360900.1"/>
    </source>
</evidence>
<proteinExistence type="predicted"/>
<dbReference type="InterPro" id="IPR036533">
    <property type="entry name" value="BAG_dom_sf"/>
</dbReference>
<sequence length="1354" mass="151237">MEAAIRWSPHATQHSPRFLIIDVATNRLRLCQVEKYEKNKVKYKQLCLRDKLPNYTAFDWSKRDEAFVGIGSASGEATIVQIDPDRPQGDFIHSFPIRHQRKCNSIAFSAKNYVATGLDRVRNDVCLNIYDLNNPNATSTSEPYKKLASSEAISSIKFFSNQPDTLVTGVSRQCIRIYDLRDSSSSGVAQYPTRQVHNIAIDPLDENYFVSAGTTGDPTVTVWDQRYVKQRSNDDGAVLDFRPIVDNSHSATIWSLRYSGTKKGTFGVLANSGEFKIIELAQHLHRPEPDQSLKAGPHTQAWDSQHYTKVSHNLRYPSYDDRSGKQDQSRVVAYDFISPGNPFSGPAALAFHPNRDISVLRVPPPAPRISMTALEEIYRNRTPIAKPSRREGTVADDLIELQNQALSNKLEISPDPRDTLTGRLDRLNVETSHRSIPLESASHSSHQIHQDLLTLAYPAVKLPLDDLLKSMQTQKRRCQEGYNLECRKNKDVVSNDPWLVDAWNLVERMEIHASNDGMAAKEGLDLAYLGVTDIWANELTMYDQRQVDPDAKTSEKVFTDTVTEICEKKEFPPFIGVATDRPDNRQLCLSLCGWNLSKKGLRERCGLLVDEGQYYKAIVLAVFQGYKDVALDILKETIRAKQIENVGLGAVIACNSVNEDQRHLCSWMADMTDEPYLKGLLAYFISGDWTTVVEMQQLSLPDRVGVALKYLPDDKLTHFLKLCTQETVAYGNIEGLLLTGLTNRAMDLFEHYIAKFGDLQSAVLLLSRACPLYIQDPRFSLWKEIYLNQMQVWRSFLERTRYIKEHNLKSVSRDGLATTKPSSPSVSLRCHNCQQNLALRRDPKSSRSYLMPTTPSHHHQPSTSRPLRPPKPKGSTTSPSLACPNCNAQMPRCGLCMMWLGSPDPSKLGAAQTLKEEDLEARLMNLIHRFEDLKKSFNFLLHHPNLGTTAAPSPQQPQLTDTLSRISYLIREGSLDDVIDFVTSPRFDDPAYLTLLTIVLATVFLTMSWFSRGTGGSGWGGRFSPFGRSHTNTGEVSDSDYSYITSADLKKEEGRNRSSSRPEVVDWDDQDPQRQTDVLVFKKDGTKYPTHFPAQSIRDGDLRVSTIRQAAAKKLNIDDPRRIRLFHKGKNLKHDERTAREEGLRGDGSGSEILCSVGETATGSLAPGAEGGAPRAWSDGEDEGDDTESGVDSGVNTPGKKKNRKRGGKKSKKKNAPTSGTSTPGMGYTNAGPSGAEYLPIPSHVPGPRPTSKSAPVSGAATPQSPLGKLDALASKFHTEYVPLCVKYMQNPPEEKAKREFEYKKLSETIMTQILLKLDGVEVEGDQDARMRRKELVKEVQGMLNTLDGTKEGK</sequence>
<feature type="region of interest" description="Disordered" evidence="1">
    <location>
        <begin position="1050"/>
        <end position="1069"/>
    </location>
</feature>
<dbReference type="Gene3D" id="2.130.10.10">
    <property type="entry name" value="YVTN repeat-like/Quinoprotein amine dehydrogenase"/>
    <property type="match status" value="1"/>
</dbReference>
<dbReference type="InterPro" id="IPR037593">
    <property type="entry name" value="MIOS/Sea4"/>
</dbReference>
<dbReference type="EMBL" id="JAPEUX010000001">
    <property type="protein sequence ID" value="KAJ4360900.1"/>
    <property type="molecule type" value="Genomic_DNA"/>
</dbReference>
<dbReference type="InterPro" id="IPR049092">
    <property type="entry name" value="MIOS_a-sol"/>
</dbReference>
<dbReference type="InterPro" id="IPR003103">
    <property type="entry name" value="BAG_domain"/>
</dbReference>
<dbReference type="GeneID" id="80904999"/>
<comment type="caution">
    <text evidence="3">The sequence shown here is derived from an EMBL/GenBank/DDBJ whole genome shotgun (WGS) entry which is preliminary data.</text>
</comment>
<dbReference type="Gene3D" id="1.20.58.120">
    <property type="entry name" value="BAG domain"/>
    <property type="match status" value="1"/>
</dbReference>
<name>A0A9W8XYG9_9PLEO</name>
<evidence type="ECO:0000313" key="4">
    <source>
        <dbReference type="Proteomes" id="UP001140513"/>
    </source>
</evidence>
<dbReference type="GO" id="GO:0005737">
    <property type="term" value="C:cytoplasm"/>
    <property type="evidence" value="ECO:0007669"/>
    <property type="project" value="TreeGrafter"/>
</dbReference>
<gene>
    <name evidence="3" type="ORF">N0V89_001469</name>
</gene>
<feature type="region of interest" description="Disordered" evidence="1">
    <location>
        <begin position="1128"/>
        <end position="1267"/>
    </location>
</feature>
<protein>
    <recommendedName>
        <fullName evidence="2">BAG domain-containing protein</fullName>
    </recommendedName>
</protein>
<dbReference type="GO" id="GO:1904263">
    <property type="term" value="P:positive regulation of TORC1 signaling"/>
    <property type="evidence" value="ECO:0007669"/>
    <property type="project" value="TreeGrafter"/>
</dbReference>
<feature type="compositionally biased region" description="Acidic residues" evidence="1">
    <location>
        <begin position="1179"/>
        <end position="1189"/>
    </location>
</feature>
<dbReference type="Pfam" id="PF02179">
    <property type="entry name" value="BAG"/>
    <property type="match status" value="1"/>
</dbReference>
<dbReference type="PANTHER" id="PTHR16453">
    <property type="entry name" value="WD40 DOMAIN-CONTAINING PROTEIN MIO FAMILY MEMBER"/>
    <property type="match status" value="1"/>
</dbReference>
<organism evidence="3 4">
    <name type="scientific">Didymosphaeria variabile</name>
    <dbReference type="NCBI Taxonomy" id="1932322"/>
    <lineage>
        <taxon>Eukaryota</taxon>
        <taxon>Fungi</taxon>
        <taxon>Dikarya</taxon>
        <taxon>Ascomycota</taxon>
        <taxon>Pezizomycotina</taxon>
        <taxon>Dothideomycetes</taxon>
        <taxon>Pleosporomycetidae</taxon>
        <taxon>Pleosporales</taxon>
        <taxon>Massarineae</taxon>
        <taxon>Didymosphaeriaceae</taxon>
        <taxon>Didymosphaeria</taxon>
    </lineage>
</organism>
<dbReference type="PANTHER" id="PTHR16453:SF9">
    <property type="entry name" value="GATOR COMPLEX PROTEIN MIOS"/>
    <property type="match status" value="1"/>
</dbReference>
<dbReference type="SMART" id="SM00320">
    <property type="entry name" value="WD40"/>
    <property type="match status" value="3"/>
</dbReference>
<feature type="compositionally biased region" description="Polar residues" evidence="1">
    <location>
        <begin position="1251"/>
        <end position="1265"/>
    </location>
</feature>
<accession>A0A9W8XYG9</accession>
<feature type="compositionally biased region" description="Basic residues" evidence="1">
    <location>
        <begin position="1199"/>
        <end position="1215"/>
    </location>
</feature>
<dbReference type="InterPro" id="IPR001680">
    <property type="entry name" value="WD40_rpt"/>
</dbReference>
<keyword evidence="4" id="KW-1185">Reference proteome</keyword>
<dbReference type="SUPFAM" id="SSF63491">
    <property type="entry name" value="BAG domain"/>
    <property type="match status" value="1"/>
</dbReference>
<dbReference type="GO" id="GO:0051087">
    <property type="term" value="F:protein-folding chaperone binding"/>
    <property type="evidence" value="ECO:0007669"/>
    <property type="project" value="InterPro"/>
</dbReference>
<dbReference type="Proteomes" id="UP001140513">
    <property type="component" value="Unassembled WGS sequence"/>
</dbReference>
<dbReference type="RefSeq" id="XP_056077102.1">
    <property type="nucleotide sequence ID" value="XM_056210280.1"/>
</dbReference>
<dbReference type="PROSITE" id="PS51035">
    <property type="entry name" value="BAG"/>
    <property type="match status" value="1"/>
</dbReference>
<evidence type="ECO:0000259" key="2">
    <source>
        <dbReference type="PROSITE" id="PS51035"/>
    </source>
</evidence>
<dbReference type="InterPro" id="IPR015943">
    <property type="entry name" value="WD40/YVTN_repeat-like_dom_sf"/>
</dbReference>
<feature type="domain" description="BAG" evidence="2">
    <location>
        <begin position="1293"/>
        <end position="1351"/>
    </location>
</feature>
<feature type="region of interest" description="Disordered" evidence="1">
    <location>
        <begin position="844"/>
        <end position="882"/>
    </location>
</feature>
<feature type="compositionally biased region" description="Basic and acidic residues" evidence="1">
    <location>
        <begin position="1132"/>
        <end position="1145"/>
    </location>
</feature>